<reference evidence="2 3" key="1">
    <citation type="journal article" date="2023" name="Front. Microbiol.">
        <title>Genomic analyses of Burkholderia respiratory isolates indicates two evolutionarily distinct B. anthina clades.</title>
        <authorList>
            <person name="Pham A."/>
            <person name="Volmer J.G."/>
            <person name="Chambers D.C."/>
            <person name="Smith D.J."/>
            <person name="Reid D.W."/>
            <person name="Burr L."/>
            <person name="Wells T.J."/>
        </authorList>
    </citation>
    <scope>NUCLEOTIDE SEQUENCE [LARGE SCALE GENOMIC DNA]</scope>
    <source>
        <strain evidence="2 3">BCCIQ07A</strain>
    </source>
</reference>
<protein>
    <recommendedName>
        <fullName evidence="4">Lipoprotein</fullName>
    </recommendedName>
</protein>
<feature type="signal peptide" evidence="1">
    <location>
        <begin position="1"/>
        <end position="18"/>
    </location>
</feature>
<evidence type="ECO:0000313" key="3">
    <source>
        <dbReference type="Proteomes" id="UP001304467"/>
    </source>
</evidence>
<name>A0ABU5WTP0_9BURK</name>
<organism evidence="2 3">
    <name type="scientific">Burkholderia anthinoferrum</name>
    <dbReference type="NCBI Taxonomy" id="3090833"/>
    <lineage>
        <taxon>Bacteria</taxon>
        <taxon>Pseudomonadati</taxon>
        <taxon>Pseudomonadota</taxon>
        <taxon>Betaproteobacteria</taxon>
        <taxon>Burkholderiales</taxon>
        <taxon>Burkholderiaceae</taxon>
        <taxon>Burkholderia</taxon>
    </lineage>
</organism>
<feature type="chain" id="PRO_5046826619" description="Lipoprotein" evidence="1">
    <location>
        <begin position="19"/>
        <end position="181"/>
    </location>
</feature>
<dbReference type="RefSeq" id="WP_323620774.1">
    <property type="nucleotide sequence ID" value="NZ_JAWRKY010000001.1"/>
</dbReference>
<dbReference type="Proteomes" id="UP001304467">
    <property type="component" value="Unassembled WGS sequence"/>
</dbReference>
<comment type="caution">
    <text evidence="2">The sequence shown here is derived from an EMBL/GenBank/DDBJ whole genome shotgun (WGS) entry which is preliminary data.</text>
</comment>
<evidence type="ECO:0000313" key="2">
    <source>
        <dbReference type="EMBL" id="MEB2582339.1"/>
    </source>
</evidence>
<evidence type="ECO:0008006" key="4">
    <source>
        <dbReference type="Google" id="ProtNLM"/>
    </source>
</evidence>
<evidence type="ECO:0000256" key="1">
    <source>
        <dbReference type="SAM" id="SignalP"/>
    </source>
</evidence>
<accession>A0ABU5WTP0</accession>
<keyword evidence="3" id="KW-1185">Reference proteome</keyword>
<proteinExistence type="predicted"/>
<sequence>MKLFVAAVLAMTACSVQAADVDDLIAKNRAFAAEQNEVPKWKIAQEQEDAPIRAKSFDRSTIGQSAYVFAKTVDDTIPRSAMSSILYRNMPCRLPIADAPKLRAAESLYGRALVAACWGKVLSPVNDSVLIVTKFGNSRQDSLINYAEVKILDDGSGKFVKRAITPDEFGKSISQYQKELR</sequence>
<gene>
    <name evidence="2" type="ORF">SB593_25680</name>
</gene>
<keyword evidence="1" id="KW-0732">Signal</keyword>
<dbReference type="EMBL" id="JAWRLE010000049">
    <property type="protein sequence ID" value="MEB2582339.1"/>
    <property type="molecule type" value="Genomic_DNA"/>
</dbReference>